<dbReference type="EMBL" id="BJXX01000056">
    <property type="protein sequence ID" value="GEN33830.1"/>
    <property type="molecule type" value="Genomic_DNA"/>
</dbReference>
<proteinExistence type="predicted"/>
<evidence type="ECO:0000313" key="2">
    <source>
        <dbReference type="EMBL" id="GEN33830.1"/>
    </source>
</evidence>
<keyword evidence="3" id="KW-1185">Reference proteome</keyword>
<evidence type="ECO:0000256" key="1">
    <source>
        <dbReference type="SAM" id="MobiDB-lite"/>
    </source>
</evidence>
<evidence type="ECO:0000313" key="3">
    <source>
        <dbReference type="Proteomes" id="UP000321157"/>
    </source>
</evidence>
<feature type="region of interest" description="Disordered" evidence="1">
    <location>
        <begin position="63"/>
        <end position="84"/>
    </location>
</feature>
<accession>A0A511V4I8</accession>
<dbReference type="Proteomes" id="UP000321157">
    <property type="component" value="Unassembled WGS sequence"/>
</dbReference>
<name>A0A511V4I8_9BACL</name>
<sequence length="84" mass="10111">MREPITPPQLSPEIKQFFERFIQVVTATVRAIVQAVAKHYPALRVIVEREIARRKRIAQLSYRKKKSQAKNWRKWRKRGRRTGR</sequence>
<dbReference type="RefSeq" id="WP_146809145.1">
    <property type="nucleotide sequence ID" value="NZ_BJXX01000056.1"/>
</dbReference>
<organism evidence="2 3">
    <name type="scientific">Aneurinibacillus danicus</name>
    <dbReference type="NCBI Taxonomy" id="267746"/>
    <lineage>
        <taxon>Bacteria</taxon>
        <taxon>Bacillati</taxon>
        <taxon>Bacillota</taxon>
        <taxon>Bacilli</taxon>
        <taxon>Bacillales</taxon>
        <taxon>Paenibacillaceae</taxon>
        <taxon>Aneurinibacillus group</taxon>
        <taxon>Aneurinibacillus</taxon>
    </lineage>
</organism>
<gene>
    <name evidence="2" type="ORF">ADA01nite_12900</name>
</gene>
<protein>
    <submittedName>
        <fullName evidence="2">Uncharacterized protein</fullName>
    </submittedName>
</protein>
<reference evidence="2 3" key="1">
    <citation type="submission" date="2019-07" db="EMBL/GenBank/DDBJ databases">
        <title>Whole genome shotgun sequence of Aneurinibacillus danicus NBRC 102444.</title>
        <authorList>
            <person name="Hosoyama A."/>
            <person name="Uohara A."/>
            <person name="Ohji S."/>
            <person name="Ichikawa N."/>
        </authorList>
    </citation>
    <scope>NUCLEOTIDE SEQUENCE [LARGE SCALE GENOMIC DNA]</scope>
    <source>
        <strain evidence="2 3">NBRC 102444</strain>
    </source>
</reference>
<comment type="caution">
    <text evidence="2">The sequence shown here is derived from an EMBL/GenBank/DDBJ whole genome shotgun (WGS) entry which is preliminary data.</text>
</comment>
<dbReference type="AlphaFoldDB" id="A0A511V4I8"/>